<dbReference type="SUPFAM" id="SSF52402">
    <property type="entry name" value="Adenine nucleotide alpha hydrolases-like"/>
    <property type="match status" value="1"/>
</dbReference>
<keyword evidence="4" id="KW-1185">Reference proteome</keyword>
<reference evidence="3 4" key="1">
    <citation type="journal article" date="2015" name="Genome Announc.">
        <title>Draft genome sequence of a Halorubrum H3 strain isolated from the burlinskoye salt lake (Altai Krai, Russia).</title>
        <authorList>
            <person name="Rozanov A.S."/>
            <person name="Bryanskaya A.V."/>
            <person name="Malup T.K."/>
            <person name="Kotenko A.V."/>
            <person name="Peltek S.E."/>
        </authorList>
    </citation>
    <scope>NUCLEOTIDE SEQUENCE [LARGE SCALE GENOMIC DNA]</scope>
    <source>
        <strain evidence="3 4">H3</strain>
    </source>
</reference>
<dbReference type="PANTHER" id="PTHR46268:SF6">
    <property type="entry name" value="UNIVERSAL STRESS PROTEIN UP12"/>
    <property type="match status" value="1"/>
</dbReference>
<comment type="similarity">
    <text evidence="1">Belongs to the universal stress protein A family.</text>
</comment>
<evidence type="ECO:0000313" key="4">
    <source>
        <dbReference type="Proteomes" id="UP000053331"/>
    </source>
</evidence>
<comment type="caution">
    <text evidence="3">The sequence shown here is derived from an EMBL/GenBank/DDBJ whole genome shotgun (WGS) entry which is preliminary data.</text>
</comment>
<name>A0A0F8AUZ4_9EURY</name>
<dbReference type="Gene3D" id="3.40.50.620">
    <property type="entry name" value="HUPs"/>
    <property type="match status" value="1"/>
</dbReference>
<dbReference type="EMBL" id="JNFH02000045">
    <property type="protein sequence ID" value="KKF39496.1"/>
    <property type="molecule type" value="Genomic_DNA"/>
</dbReference>
<feature type="domain" description="UspA" evidence="2">
    <location>
        <begin position="50"/>
        <end position="160"/>
    </location>
</feature>
<dbReference type="Pfam" id="PF00582">
    <property type="entry name" value="Usp"/>
    <property type="match status" value="1"/>
</dbReference>
<protein>
    <submittedName>
        <fullName evidence="3">Universal stress protein UspA</fullName>
    </submittedName>
</protein>
<organism evidence="3 4">
    <name type="scientific">Halorubrum saccharovorum</name>
    <dbReference type="NCBI Taxonomy" id="2248"/>
    <lineage>
        <taxon>Archaea</taxon>
        <taxon>Methanobacteriati</taxon>
        <taxon>Methanobacteriota</taxon>
        <taxon>Stenosarchaea group</taxon>
        <taxon>Halobacteria</taxon>
        <taxon>Halobacteriales</taxon>
        <taxon>Haloferacaceae</taxon>
        <taxon>Halorubrum</taxon>
    </lineage>
</organism>
<evidence type="ECO:0000259" key="2">
    <source>
        <dbReference type="Pfam" id="PF00582"/>
    </source>
</evidence>
<sequence length="167" mass="17992">MTAPTAAFKSTRDKPWGTYHVLLRVDIETKRALSQVGILESLPVDPGEIEVTLLHVYESVDAPADEAGSSVIDEVNESIEELRGIPDSLTDVETRLDELGIAHDRELHVGDAAEAILEVAADRDVDAIALGMRKRSPVGKALFGSVSQTVLLNADRPVIVGKPSEDE</sequence>
<dbReference type="OrthoDB" id="342236at2157"/>
<dbReference type="CDD" id="cd00293">
    <property type="entry name" value="USP-like"/>
    <property type="match status" value="1"/>
</dbReference>
<dbReference type="InterPro" id="IPR014729">
    <property type="entry name" value="Rossmann-like_a/b/a_fold"/>
</dbReference>
<accession>A0A0F8AUZ4</accession>
<dbReference type="Proteomes" id="UP000053331">
    <property type="component" value="Unassembled WGS sequence"/>
</dbReference>
<dbReference type="AlphaFoldDB" id="A0A0F8AUZ4"/>
<gene>
    <name evidence="3" type="ORF">FK85_28125</name>
</gene>
<proteinExistence type="inferred from homology"/>
<evidence type="ECO:0000256" key="1">
    <source>
        <dbReference type="ARBA" id="ARBA00008791"/>
    </source>
</evidence>
<dbReference type="InterPro" id="IPR006016">
    <property type="entry name" value="UspA"/>
</dbReference>
<dbReference type="PANTHER" id="PTHR46268">
    <property type="entry name" value="STRESS RESPONSE PROTEIN NHAX"/>
    <property type="match status" value="1"/>
</dbReference>
<evidence type="ECO:0000313" key="3">
    <source>
        <dbReference type="EMBL" id="KKF39496.1"/>
    </source>
</evidence>